<dbReference type="OrthoDB" id="2972467at2"/>
<proteinExistence type="predicted"/>
<gene>
    <name evidence="1" type="ORF">Q766_18985</name>
</gene>
<dbReference type="Proteomes" id="UP000030111">
    <property type="component" value="Unassembled WGS sequence"/>
</dbReference>
<keyword evidence="2" id="KW-1185">Reference proteome</keyword>
<dbReference type="AlphaFoldDB" id="A0A0A2MIH2"/>
<dbReference type="EMBL" id="JRLY01000022">
    <property type="protein sequence ID" value="KGO91243.1"/>
    <property type="molecule type" value="Genomic_DNA"/>
</dbReference>
<protein>
    <submittedName>
        <fullName evidence="1">Uncharacterized protein</fullName>
    </submittedName>
</protein>
<dbReference type="eggNOG" id="ENOG5030QHS">
    <property type="taxonomic scope" value="Bacteria"/>
</dbReference>
<sequence>MNISEVITAVNSYTVKKMSSNLVNKNITDIEGILKKLILFYIREMESTYKNHSQFSRRKKLPYKLYLEHYHYIACIIGARFEKHGTIGTSQGFVDNYKTFGAVNSKLKLLGNVGARSPKKNKNGRFNIIGKCAEIKAAYQLNSKSKISQLKDIEFTNAYRPRTSQIIERCSTCKFVFGNV</sequence>
<name>A0A0A2MIH2_9FLAO</name>
<reference evidence="1 2" key="1">
    <citation type="submission" date="2013-09" db="EMBL/GenBank/DDBJ databases">
        <authorList>
            <person name="Zeng Z."/>
            <person name="Chen C."/>
        </authorList>
    </citation>
    <scope>NUCLEOTIDE SEQUENCE [LARGE SCALE GENOMIC DNA]</scope>
    <source>
        <strain evidence="1 2">WB 4.1-42</strain>
    </source>
</reference>
<evidence type="ECO:0000313" key="1">
    <source>
        <dbReference type="EMBL" id="KGO91243.1"/>
    </source>
</evidence>
<comment type="caution">
    <text evidence="1">The sequence shown here is derived from an EMBL/GenBank/DDBJ whole genome shotgun (WGS) entry which is preliminary data.</text>
</comment>
<evidence type="ECO:0000313" key="2">
    <source>
        <dbReference type="Proteomes" id="UP000030111"/>
    </source>
</evidence>
<dbReference type="STRING" id="1121898.GCA_000422725_03067"/>
<accession>A0A0A2MIH2</accession>
<organism evidence="1 2">
    <name type="scientific">Flavobacterium subsaxonicum WB 4.1-42 = DSM 21790</name>
    <dbReference type="NCBI Taxonomy" id="1121898"/>
    <lineage>
        <taxon>Bacteria</taxon>
        <taxon>Pseudomonadati</taxon>
        <taxon>Bacteroidota</taxon>
        <taxon>Flavobacteriia</taxon>
        <taxon>Flavobacteriales</taxon>
        <taxon>Flavobacteriaceae</taxon>
        <taxon>Flavobacterium</taxon>
    </lineage>
</organism>
<dbReference type="RefSeq" id="WP_026993178.1">
    <property type="nucleotide sequence ID" value="NZ_JRLY01000022.1"/>
</dbReference>